<evidence type="ECO:0000313" key="1">
    <source>
        <dbReference type="EMBL" id="KAL1402243.1"/>
    </source>
</evidence>
<dbReference type="AlphaFoldDB" id="A0ABD1DR65"/>
<protein>
    <submittedName>
        <fullName evidence="1">Uncharacterized protein</fullName>
    </submittedName>
</protein>
<evidence type="ECO:0000313" key="2">
    <source>
        <dbReference type="Proteomes" id="UP001562425"/>
    </source>
</evidence>
<sequence>MLSLWSGDVMRELRLFPEQLFGSIRYKRLFLRKREAESTHFLLKEGATKPAEFCSLFPVFKNEEVSLPLLFPPSSSGTCIL</sequence>
<organism evidence="1 2">
    <name type="scientific">Culex pipiens pipiens</name>
    <name type="common">Northern house mosquito</name>
    <dbReference type="NCBI Taxonomy" id="38569"/>
    <lineage>
        <taxon>Eukaryota</taxon>
        <taxon>Metazoa</taxon>
        <taxon>Ecdysozoa</taxon>
        <taxon>Arthropoda</taxon>
        <taxon>Hexapoda</taxon>
        <taxon>Insecta</taxon>
        <taxon>Pterygota</taxon>
        <taxon>Neoptera</taxon>
        <taxon>Endopterygota</taxon>
        <taxon>Diptera</taxon>
        <taxon>Nematocera</taxon>
        <taxon>Culicoidea</taxon>
        <taxon>Culicidae</taxon>
        <taxon>Culicinae</taxon>
        <taxon>Culicini</taxon>
        <taxon>Culex</taxon>
        <taxon>Culex</taxon>
    </lineage>
</organism>
<reference evidence="1 2" key="1">
    <citation type="submission" date="2024-05" db="EMBL/GenBank/DDBJ databases">
        <title>Culex pipiens pipiens assembly and annotation.</title>
        <authorList>
            <person name="Alout H."/>
            <person name="Durand T."/>
        </authorList>
    </citation>
    <scope>NUCLEOTIDE SEQUENCE [LARGE SCALE GENOMIC DNA]</scope>
    <source>
        <strain evidence="1">HA-2024</strain>
        <tissue evidence="1">Whole body</tissue>
    </source>
</reference>
<comment type="caution">
    <text evidence="1">The sequence shown here is derived from an EMBL/GenBank/DDBJ whole genome shotgun (WGS) entry which is preliminary data.</text>
</comment>
<gene>
    <name evidence="1" type="ORF">pipiens_001137</name>
</gene>
<name>A0ABD1DR65_CULPP</name>
<proteinExistence type="predicted"/>
<dbReference type="Proteomes" id="UP001562425">
    <property type="component" value="Unassembled WGS sequence"/>
</dbReference>
<accession>A0ABD1DR65</accession>
<dbReference type="EMBL" id="JBEHCU010003341">
    <property type="protein sequence ID" value="KAL1402243.1"/>
    <property type="molecule type" value="Genomic_DNA"/>
</dbReference>
<keyword evidence="2" id="KW-1185">Reference proteome</keyword>